<dbReference type="Proteomes" id="UP001207736">
    <property type="component" value="Unassembled WGS sequence"/>
</dbReference>
<evidence type="ECO:0000259" key="3">
    <source>
        <dbReference type="Pfam" id="PF06414"/>
    </source>
</evidence>
<name>A0AAV5AYJ1_9FLAO</name>
<dbReference type="EMBL" id="BQKA01000014">
    <property type="protein sequence ID" value="GJM49852.1"/>
    <property type="molecule type" value="Genomic_DNA"/>
</dbReference>
<dbReference type="SUPFAM" id="SSF52540">
    <property type="entry name" value="P-loop containing nucleoside triphosphate hydrolases"/>
    <property type="match status" value="1"/>
</dbReference>
<keyword evidence="1" id="KW-0547">Nucleotide-binding</keyword>
<dbReference type="Proteomes" id="UP001208692">
    <property type="component" value="Unassembled WGS sequence"/>
</dbReference>
<proteinExistence type="predicted"/>
<evidence type="ECO:0000313" key="4">
    <source>
        <dbReference type="EMBL" id="GJM49852.1"/>
    </source>
</evidence>
<evidence type="ECO:0000256" key="1">
    <source>
        <dbReference type="ARBA" id="ARBA00022741"/>
    </source>
</evidence>
<evidence type="ECO:0000313" key="7">
    <source>
        <dbReference type="Proteomes" id="UP001208692"/>
    </source>
</evidence>
<dbReference type="InterPro" id="IPR027417">
    <property type="entry name" value="P-loop_NTPase"/>
</dbReference>
<accession>A0AAV5AYJ1</accession>
<evidence type="ECO:0000313" key="6">
    <source>
        <dbReference type="Proteomes" id="UP001207736"/>
    </source>
</evidence>
<dbReference type="GO" id="GO:0005524">
    <property type="term" value="F:ATP binding"/>
    <property type="evidence" value="ECO:0007669"/>
    <property type="project" value="UniProtKB-KW"/>
</dbReference>
<evidence type="ECO:0000313" key="5">
    <source>
        <dbReference type="EMBL" id="GJM54024.1"/>
    </source>
</evidence>
<keyword evidence="2" id="KW-0067">ATP-binding</keyword>
<dbReference type="EMBL" id="BQKB01000059">
    <property type="protein sequence ID" value="GJM54024.1"/>
    <property type="molecule type" value="Genomic_DNA"/>
</dbReference>
<comment type="caution">
    <text evidence="4">The sequence shown here is derived from an EMBL/GenBank/DDBJ whole genome shotgun (WGS) entry which is preliminary data.</text>
</comment>
<dbReference type="RefSeq" id="WP_264846531.1">
    <property type="nucleotide sequence ID" value="NZ_BPMA01000022.1"/>
</dbReference>
<organism evidence="4 6">
    <name type="scientific">Capnocytophaga catalasegens</name>
    <dbReference type="NCBI Taxonomy" id="1004260"/>
    <lineage>
        <taxon>Bacteria</taxon>
        <taxon>Pseudomonadati</taxon>
        <taxon>Bacteroidota</taxon>
        <taxon>Flavobacteriia</taxon>
        <taxon>Flavobacteriales</taxon>
        <taxon>Flavobacteriaceae</taxon>
        <taxon>Capnocytophaga</taxon>
    </lineage>
</organism>
<reference evidence="4 7" key="1">
    <citation type="submission" date="2021-11" db="EMBL/GenBank/DDBJ databases">
        <title>Draft genome sequence of Capnocytophaga sp. strain KC07075 isolated from cat oral cavity.</title>
        <authorList>
            <person name="Suzuki M."/>
            <person name="Imaoka K."/>
            <person name="Kimura M."/>
            <person name="Morikawa S."/>
            <person name="Maeda K."/>
        </authorList>
    </citation>
    <scope>NUCLEOTIDE SEQUENCE</scope>
    <source>
        <strain evidence="4">KC07075</strain>
        <strain evidence="5 7">KC07079</strain>
    </source>
</reference>
<gene>
    <name evidence="4" type="ORF">RCZ15_08270</name>
    <name evidence="5" type="ORF">RCZ16_23400</name>
</gene>
<dbReference type="InterPro" id="IPR010488">
    <property type="entry name" value="Zeta_toxin_domain"/>
</dbReference>
<feature type="domain" description="Zeta toxin" evidence="3">
    <location>
        <begin position="386"/>
        <end position="557"/>
    </location>
</feature>
<sequence length="596" mass="69697">MNIIDKKQISSADRVTKKINRLYHQIIKKVSVLSSDIKGFDDEKPFDFSKYPKIKKQVDILLKSFSEKATEIINQATKKEWLEAVKKNNSIVTPYLKRKLLTKEQITAYTNRNDEALQAFQTRKTNGLNLSDRIWKYTNQFRNEIEMSLDLGLSEGRSAQQISRDIRKYLQEPNLLFRRVRDKRGNLHLSKRAQKHNVGQGVYRSSYKNAIRVARTEVNMAYRASDMEKYKQFDFVLGYEIKRSNNVFGCSVCENLKGKYPKDFQFLGWHPQCRCYTVPILQNVDDFIKDLQGKETEKEYITDVPDNFKQWVSDNKERIDNAQSLPLWLKENEKFTPKEKILTIEEIKDYIRQYKTTEDIFKKNEEWIFDRKILHQKIIKEYFSIKKTESDKVYMLGGAPANGKSTLTESGLLSYPNGLLVIDPDKIKSMIPEYKTLLHSHNKELIMLAANFVHEESSYLSKKIREKALTENWGTIIDGINDGTADKIHSNAQLVKKLSGKKIRADYVSLDTDLSIKLAKMRAEKTGRYVQLSFISDMNKSISKEFSKILKNKSFDELYLWDTNIEDKPRLILQQIEGKIKIIDKSLYIRFLQKAE</sequence>
<keyword evidence="7" id="KW-1185">Reference proteome</keyword>
<evidence type="ECO:0000256" key="2">
    <source>
        <dbReference type="ARBA" id="ARBA00022840"/>
    </source>
</evidence>
<protein>
    <recommendedName>
        <fullName evidence="3">Zeta toxin domain-containing protein</fullName>
    </recommendedName>
</protein>
<dbReference type="AlphaFoldDB" id="A0AAV5AYJ1"/>
<dbReference type="Pfam" id="PF06414">
    <property type="entry name" value="Zeta_toxin"/>
    <property type="match status" value="1"/>
</dbReference>
<dbReference type="Gene3D" id="3.40.50.300">
    <property type="entry name" value="P-loop containing nucleotide triphosphate hydrolases"/>
    <property type="match status" value="1"/>
</dbReference>
<dbReference type="GO" id="GO:0016301">
    <property type="term" value="F:kinase activity"/>
    <property type="evidence" value="ECO:0007669"/>
    <property type="project" value="InterPro"/>
</dbReference>